<dbReference type="Gene3D" id="3.40.33.10">
    <property type="entry name" value="CAP"/>
    <property type="match status" value="1"/>
</dbReference>
<protein>
    <recommendedName>
        <fullName evidence="3">SCP domain-containing protein</fullName>
    </recommendedName>
</protein>
<dbReference type="EMBL" id="JARK01000077">
    <property type="protein sequence ID" value="EYC43912.1"/>
    <property type="molecule type" value="Genomic_DNA"/>
</dbReference>
<evidence type="ECO:0008006" key="3">
    <source>
        <dbReference type="Google" id="ProtNLM"/>
    </source>
</evidence>
<dbReference type="OrthoDB" id="10603222at2759"/>
<dbReference type="SUPFAM" id="SSF55797">
    <property type="entry name" value="PR-1-like"/>
    <property type="match status" value="1"/>
</dbReference>
<evidence type="ECO:0000313" key="2">
    <source>
        <dbReference type="Proteomes" id="UP000024635"/>
    </source>
</evidence>
<dbReference type="Proteomes" id="UP000024635">
    <property type="component" value="Unassembled WGS sequence"/>
</dbReference>
<proteinExistence type="predicted"/>
<dbReference type="AlphaFoldDB" id="A0A016WXC2"/>
<organism evidence="1 2">
    <name type="scientific">Ancylostoma ceylanicum</name>
    <dbReference type="NCBI Taxonomy" id="53326"/>
    <lineage>
        <taxon>Eukaryota</taxon>
        <taxon>Metazoa</taxon>
        <taxon>Ecdysozoa</taxon>
        <taxon>Nematoda</taxon>
        <taxon>Chromadorea</taxon>
        <taxon>Rhabditida</taxon>
        <taxon>Rhabditina</taxon>
        <taxon>Rhabditomorpha</taxon>
        <taxon>Strongyloidea</taxon>
        <taxon>Ancylostomatidae</taxon>
        <taxon>Ancylostomatinae</taxon>
        <taxon>Ancylostoma</taxon>
    </lineage>
</organism>
<keyword evidence="2" id="KW-1185">Reference proteome</keyword>
<gene>
    <name evidence="1" type="primary">Acey_s0477.g2177</name>
    <name evidence="1" type="ORF">Y032_0477g2177</name>
</gene>
<accession>A0A016WXC2</accession>
<sequence>MAAETRRVSDSAVFLMQTQILVFAAVQLFSDGLASGTEFGCKNAMIADEWREMVLNLHNNLRKKLARGTVKGQAANLPYGKNIKQLVCYFYRFSISTHVDHS</sequence>
<dbReference type="InterPro" id="IPR035940">
    <property type="entry name" value="CAP_sf"/>
</dbReference>
<comment type="caution">
    <text evidence="1">The sequence shown here is derived from an EMBL/GenBank/DDBJ whole genome shotgun (WGS) entry which is preliminary data.</text>
</comment>
<evidence type="ECO:0000313" key="1">
    <source>
        <dbReference type="EMBL" id="EYC43912.1"/>
    </source>
</evidence>
<reference evidence="2" key="1">
    <citation type="journal article" date="2015" name="Nat. Genet.">
        <title>The genome and transcriptome of the zoonotic hookworm Ancylostoma ceylanicum identify infection-specific gene families.</title>
        <authorList>
            <person name="Schwarz E.M."/>
            <person name="Hu Y."/>
            <person name="Antoshechkin I."/>
            <person name="Miller M.M."/>
            <person name="Sternberg P.W."/>
            <person name="Aroian R.V."/>
        </authorList>
    </citation>
    <scope>NUCLEOTIDE SEQUENCE</scope>
    <source>
        <strain evidence="2">HY135</strain>
    </source>
</reference>
<name>A0A016WXC2_9BILA</name>